<dbReference type="PANTHER" id="PTHR30250:SF11">
    <property type="entry name" value="O-ANTIGEN TRANSPORTER-RELATED"/>
    <property type="match status" value="1"/>
</dbReference>
<dbReference type="EMBL" id="SESI01000002">
    <property type="protein sequence ID" value="TQQ80808.1"/>
    <property type="molecule type" value="Genomic_DNA"/>
</dbReference>
<dbReference type="AlphaFoldDB" id="A0A544QPG0"/>
<evidence type="ECO:0000256" key="1">
    <source>
        <dbReference type="ARBA" id="ARBA00004651"/>
    </source>
</evidence>
<comment type="subcellular location">
    <subcellularLocation>
        <location evidence="1">Cell membrane</location>
        <topology evidence="1">Multi-pass membrane protein</topology>
    </subcellularLocation>
</comment>
<keyword evidence="2" id="KW-1003">Cell membrane</keyword>
<feature type="transmembrane region" description="Helical" evidence="6">
    <location>
        <begin position="84"/>
        <end position="106"/>
    </location>
</feature>
<feature type="transmembrane region" description="Helical" evidence="6">
    <location>
        <begin position="453"/>
        <end position="475"/>
    </location>
</feature>
<proteinExistence type="predicted"/>
<feature type="transmembrane region" description="Helical" evidence="6">
    <location>
        <begin position="44"/>
        <end position="63"/>
    </location>
</feature>
<evidence type="ECO:0000313" key="8">
    <source>
        <dbReference type="Proteomes" id="UP000315385"/>
    </source>
</evidence>
<dbReference type="Pfam" id="PF01943">
    <property type="entry name" value="Polysacc_synt"/>
    <property type="match status" value="1"/>
</dbReference>
<feature type="transmembrane region" description="Helical" evidence="6">
    <location>
        <begin position="426"/>
        <end position="447"/>
    </location>
</feature>
<keyword evidence="3 6" id="KW-0812">Transmembrane</keyword>
<protein>
    <submittedName>
        <fullName evidence="7">Flippase</fullName>
    </submittedName>
</protein>
<dbReference type="Proteomes" id="UP000315385">
    <property type="component" value="Unassembled WGS sequence"/>
</dbReference>
<evidence type="ECO:0000256" key="3">
    <source>
        <dbReference type="ARBA" id="ARBA00022692"/>
    </source>
</evidence>
<dbReference type="GO" id="GO:0005886">
    <property type="term" value="C:plasma membrane"/>
    <property type="evidence" value="ECO:0007669"/>
    <property type="project" value="UniProtKB-SubCell"/>
</dbReference>
<reference evidence="7 8" key="1">
    <citation type="submission" date="2019-02" db="EMBL/GenBank/DDBJ databases">
        <title>Halonotius sp. a new haloqrchaeon isolated from saline water.</title>
        <authorList>
            <person name="Duran-Viseras A."/>
            <person name="Sanchez-Porro C."/>
            <person name="Ventosa A."/>
        </authorList>
    </citation>
    <scope>NUCLEOTIDE SEQUENCE [LARGE SCALE GENOMIC DNA]</scope>
    <source>
        <strain evidence="7 8">F9-27</strain>
    </source>
</reference>
<dbReference type="PANTHER" id="PTHR30250">
    <property type="entry name" value="PST FAMILY PREDICTED COLANIC ACID TRANSPORTER"/>
    <property type="match status" value="1"/>
</dbReference>
<feature type="transmembrane region" description="Helical" evidence="6">
    <location>
        <begin position="118"/>
        <end position="136"/>
    </location>
</feature>
<feature type="transmembrane region" description="Helical" evidence="6">
    <location>
        <begin position="180"/>
        <end position="199"/>
    </location>
</feature>
<feature type="transmembrane region" description="Helical" evidence="6">
    <location>
        <begin position="366"/>
        <end position="389"/>
    </location>
</feature>
<evidence type="ECO:0000256" key="6">
    <source>
        <dbReference type="SAM" id="Phobius"/>
    </source>
</evidence>
<keyword evidence="4 6" id="KW-1133">Transmembrane helix</keyword>
<accession>A0A544QPG0</accession>
<evidence type="ECO:0000256" key="4">
    <source>
        <dbReference type="ARBA" id="ARBA00022989"/>
    </source>
</evidence>
<feature type="transmembrane region" description="Helical" evidence="6">
    <location>
        <begin position="300"/>
        <end position="319"/>
    </location>
</feature>
<keyword evidence="8" id="KW-1185">Reference proteome</keyword>
<dbReference type="InterPro" id="IPR002797">
    <property type="entry name" value="Polysacc_synth"/>
</dbReference>
<evidence type="ECO:0000313" key="7">
    <source>
        <dbReference type="EMBL" id="TQQ80808.1"/>
    </source>
</evidence>
<dbReference type="OrthoDB" id="19148at2157"/>
<gene>
    <name evidence="7" type="ORF">EWF95_07035</name>
</gene>
<feature type="transmembrane region" description="Helical" evidence="6">
    <location>
        <begin position="12"/>
        <end position="32"/>
    </location>
</feature>
<name>A0A544QPG0_9EURY</name>
<feature type="transmembrane region" description="Helical" evidence="6">
    <location>
        <begin position="331"/>
        <end position="354"/>
    </location>
</feature>
<dbReference type="InterPro" id="IPR050833">
    <property type="entry name" value="Poly_Biosynth_Transport"/>
</dbReference>
<organism evidence="7 8">
    <name type="scientific">Halonotius roseus</name>
    <dbReference type="NCBI Taxonomy" id="2511997"/>
    <lineage>
        <taxon>Archaea</taxon>
        <taxon>Methanobacteriati</taxon>
        <taxon>Methanobacteriota</taxon>
        <taxon>Stenosarchaea group</taxon>
        <taxon>Halobacteria</taxon>
        <taxon>Halobacteriales</taxon>
        <taxon>Haloferacaceae</taxon>
        <taxon>Halonotius</taxon>
    </lineage>
</organism>
<feature type="transmembrane region" description="Helical" evidence="6">
    <location>
        <begin position="259"/>
        <end position="279"/>
    </location>
</feature>
<feature type="transmembrane region" description="Helical" evidence="6">
    <location>
        <begin position="220"/>
        <end position="239"/>
    </location>
</feature>
<keyword evidence="5 6" id="KW-0472">Membrane</keyword>
<feature type="transmembrane region" description="Helical" evidence="6">
    <location>
        <begin position="395"/>
        <end position="414"/>
    </location>
</feature>
<evidence type="ECO:0000256" key="5">
    <source>
        <dbReference type="ARBA" id="ARBA00023136"/>
    </source>
</evidence>
<comment type="caution">
    <text evidence="7">The sequence shown here is derived from an EMBL/GenBank/DDBJ whole genome shotgun (WGS) entry which is preliminary data.</text>
</comment>
<evidence type="ECO:0000256" key="2">
    <source>
        <dbReference type="ARBA" id="ARBA00022475"/>
    </source>
</evidence>
<sequence>MKGTTQLFRRFLSLLGPKLITTILAVVSTPVIVRLLGPASYGDYAVLLSVYSLYMIPISAAITEGVQKFLAEERDTEAWIERVLQFYLGVALLLALVGSGVLLVVTDLGVAERVGEGFTRYFYLLAGFVFVGQFRALSMHSLLGFGFEQVKGPLGVLKKGLTVGVGIGLVAGGLGVVGMLLGHIVANALTAIIAGAVILRRISLRELFSLPDSLPYREFLSFNGLNIVLVLLVMSLFHVDVIMVRTLVGDEATGYYKAALSLAEYIWIVPIVLQGLLLHSSSTLWSENRYDELSALAGRITRYTALLVVLMAIGLGTLADRVVPLYYGEPFAVATTPLLLLLPGAVGFAVARPLQAICQGSGQLRVLIAAVGVAAALNVGLNAALIPLFGMNGAATATSVAYGSMFVLLVWASRRLGYDPVADLRAARIGLTAALAGGIIVGTSRLIDADFLALGVVPVVGLGTFSLLAITLGAVDTDEVVEILAKLPLPTRVTALLPG</sequence>